<feature type="chain" id="PRO_5022266163" description="Porin" evidence="10">
    <location>
        <begin position="30"/>
        <end position="490"/>
    </location>
</feature>
<dbReference type="GO" id="GO:0009279">
    <property type="term" value="C:cell outer membrane"/>
    <property type="evidence" value="ECO:0007669"/>
    <property type="project" value="UniProtKB-SubCell"/>
</dbReference>
<keyword evidence="12" id="KW-1185">Reference proteome</keyword>
<dbReference type="SUPFAM" id="SSF56935">
    <property type="entry name" value="Porins"/>
    <property type="match status" value="1"/>
</dbReference>
<evidence type="ECO:0000256" key="6">
    <source>
        <dbReference type="ARBA" id="ARBA00023065"/>
    </source>
</evidence>
<evidence type="ECO:0000313" key="12">
    <source>
        <dbReference type="Proteomes" id="UP000321085"/>
    </source>
</evidence>
<sequence length="490" mass="51865">MGHLGAYAMTPVRTLLLGSVAIAGTAVQAADLPTKTAAPVDYVRICSTHGVGFFYIPGTETCLRVGGRVRAEYLYVEPTDRSQDAVGFRARGRINIDTRTATAYGTLRSYIRMEITRSSGAYTGGDITTSSNIAQAFIQFGGLTAGRTVSFFTHPDLPAPNFGDLRFDDPTNAEVNLLAYTFSFGNGFSASLSLEDGLERRVNNELNFPLFGVGSPAQVLAPIPFDYGGERIPDVVANLRYTGTWGGAQLSGALHQIRDVAFGLTTVDGVTVPVINPITGLPYPAHADTDYGFALAAHAYANLPFLGTGDTGWISATYTDGAVGYINAGQAGPISNGFISAGRIAQPFADAFVDPLTGEFKTNKAYGVAGGINHNWTPTIQTNVFGSWMRFDASGIAQYVVPASAAAVASSIAGTTTGLVDFNEYRAGANVIWTPVEGFLIGVEALYIRVDPRGRVAVPLTDASGEPTGGFRAAGSDDTWEGRLRIQRDF</sequence>
<keyword evidence="4 10" id="KW-0812">Transmembrane</keyword>
<keyword evidence="3 10" id="KW-1134">Transmembrane beta strand</keyword>
<keyword evidence="7 10" id="KW-0626">Porin</keyword>
<keyword evidence="8 10" id="KW-0472">Membrane</keyword>
<evidence type="ECO:0000256" key="8">
    <source>
        <dbReference type="ARBA" id="ARBA00023136"/>
    </source>
</evidence>
<dbReference type="Pfam" id="PF02530">
    <property type="entry name" value="Porin_2"/>
    <property type="match status" value="1"/>
</dbReference>
<keyword evidence="2 10" id="KW-0813">Transport</keyword>
<name>A0A512BP64_9HYPH</name>
<comment type="subcellular location">
    <subcellularLocation>
        <location evidence="10">Cell outer membrane</location>
        <topology evidence="10">Multi-pass membrane protein</topology>
    </subcellularLocation>
</comment>
<feature type="signal peptide" evidence="10">
    <location>
        <begin position="1"/>
        <end position="29"/>
    </location>
</feature>
<evidence type="ECO:0000256" key="4">
    <source>
        <dbReference type="ARBA" id="ARBA00022692"/>
    </source>
</evidence>
<evidence type="ECO:0000256" key="3">
    <source>
        <dbReference type="ARBA" id="ARBA00022452"/>
    </source>
</evidence>
<evidence type="ECO:0000256" key="5">
    <source>
        <dbReference type="ARBA" id="ARBA00022729"/>
    </source>
</evidence>
<gene>
    <name evidence="11" type="ORF">MAE02_14440</name>
</gene>
<organism evidence="11 12">
    <name type="scientific">Microvirga aerophila</name>
    <dbReference type="NCBI Taxonomy" id="670291"/>
    <lineage>
        <taxon>Bacteria</taxon>
        <taxon>Pseudomonadati</taxon>
        <taxon>Pseudomonadota</taxon>
        <taxon>Alphaproteobacteria</taxon>
        <taxon>Hyphomicrobiales</taxon>
        <taxon>Methylobacteriaceae</taxon>
        <taxon>Microvirga</taxon>
    </lineage>
</organism>
<evidence type="ECO:0000256" key="9">
    <source>
        <dbReference type="ARBA" id="ARBA00023237"/>
    </source>
</evidence>
<evidence type="ECO:0000256" key="7">
    <source>
        <dbReference type="ARBA" id="ARBA00023114"/>
    </source>
</evidence>
<dbReference type="Proteomes" id="UP000321085">
    <property type="component" value="Unassembled WGS sequence"/>
</dbReference>
<accession>A0A512BP64</accession>
<comment type="caution">
    <text evidence="11">The sequence shown here is derived from an EMBL/GenBank/DDBJ whole genome shotgun (WGS) entry which is preliminary data.</text>
</comment>
<keyword evidence="5 10" id="KW-0732">Signal</keyword>
<dbReference type="GO" id="GO:0015288">
    <property type="term" value="F:porin activity"/>
    <property type="evidence" value="ECO:0007669"/>
    <property type="project" value="UniProtKB-KW"/>
</dbReference>
<evidence type="ECO:0000256" key="2">
    <source>
        <dbReference type="ARBA" id="ARBA00022448"/>
    </source>
</evidence>
<comment type="function">
    <text evidence="10">Forms passive diffusion pores that allow small molecular weight hydrophilic materials across the outer membrane.</text>
</comment>
<evidence type="ECO:0000313" key="11">
    <source>
        <dbReference type="EMBL" id="GEO13748.1"/>
    </source>
</evidence>
<dbReference type="GO" id="GO:0046930">
    <property type="term" value="C:pore complex"/>
    <property type="evidence" value="ECO:0007669"/>
    <property type="project" value="UniProtKB-KW"/>
</dbReference>
<comment type="domain">
    <text evidence="10">Consists of 16-stranded beta-barrel sheets, with large surface-exposed loops, that form a transmembrane pore at the center of each barrel. The pore is partially ocluded by a peptide loop that folds into the pore lumen.</text>
</comment>
<reference evidence="11 12" key="1">
    <citation type="submission" date="2019-07" db="EMBL/GenBank/DDBJ databases">
        <title>Whole genome shotgun sequence of Microvirga aerophila NBRC 106136.</title>
        <authorList>
            <person name="Hosoyama A."/>
            <person name="Uohara A."/>
            <person name="Ohji S."/>
            <person name="Ichikawa N."/>
        </authorList>
    </citation>
    <scope>NUCLEOTIDE SEQUENCE [LARGE SCALE GENOMIC DNA]</scope>
    <source>
        <strain evidence="11 12">NBRC 106136</strain>
    </source>
</reference>
<dbReference type="GO" id="GO:0006811">
    <property type="term" value="P:monoatomic ion transport"/>
    <property type="evidence" value="ECO:0007669"/>
    <property type="project" value="UniProtKB-KW"/>
</dbReference>
<proteinExistence type="inferred from homology"/>
<keyword evidence="9 10" id="KW-0998">Cell outer membrane</keyword>
<evidence type="ECO:0000256" key="10">
    <source>
        <dbReference type="RuleBase" id="RU364005"/>
    </source>
</evidence>
<keyword evidence="6 10" id="KW-0406">Ion transport</keyword>
<dbReference type="AlphaFoldDB" id="A0A512BP64"/>
<comment type="similarity">
    <text evidence="1 10">Belongs to the alphaproteobacteria porin family.</text>
</comment>
<dbReference type="EMBL" id="BJYU01000016">
    <property type="protein sequence ID" value="GEO13748.1"/>
    <property type="molecule type" value="Genomic_DNA"/>
</dbReference>
<protein>
    <recommendedName>
        <fullName evidence="10">Porin</fullName>
    </recommendedName>
</protein>
<evidence type="ECO:0000256" key="1">
    <source>
        <dbReference type="ARBA" id="ARBA00009521"/>
    </source>
</evidence>
<dbReference type="InterPro" id="IPR003684">
    <property type="entry name" value="Porin_alphabac"/>
</dbReference>